<accession>A0A8J2LH15</accession>
<proteinExistence type="predicted"/>
<dbReference type="AlphaFoldDB" id="A0A8J2LH15"/>
<evidence type="ECO:0000313" key="2">
    <source>
        <dbReference type="Proteomes" id="UP000708208"/>
    </source>
</evidence>
<keyword evidence="2" id="KW-1185">Reference proteome</keyword>
<gene>
    <name evidence="1" type="ORF">AFUS01_LOCUS32175</name>
</gene>
<dbReference type="OrthoDB" id="10250105at2759"/>
<protein>
    <submittedName>
        <fullName evidence="1">Uncharacterized protein</fullName>
    </submittedName>
</protein>
<evidence type="ECO:0000313" key="1">
    <source>
        <dbReference type="EMBL" id="CAG7821870.1"/>
    </source>
</evidence>
<dbReference type="EMBL" id="CAJVCH010523531">
    <property type="protein sequence ID" value="CAG7821870.1"/>
    <property type="molecule type" value="Genomic_DNA"/>
</dbReference>
<sequence>MEALLEKIESGGLDEIINTYTENWLKAGQENADGVVRVEVSKENYAECRVEGIDESGFLRVVDINSGKELFVHPDDNSFNIAKRLIAIKT</sequence>
<name>A0A8J2LH15_9HEXA</name>
<dbReference type="Proteomes" id="UP000708208">
    <property type="component" value="Unassembled WGS sequence"/>
</dbReference>
<reference evidence="1" key="1">
    <citation type="submission" date="2021-06" db="EMBL/GenBank/DDBJ databases">
        <authorList>
            <person name="Hodson N. C."/>
            <person name="Mongue J. A."/>
            <person name="Jaron S. K."/>
        </authorList>
    </citation>
    <scope>NUCLEOTIDE SEQUENCE</scope>
</reference>
<organism evidence="1 2">
    <name type="scientific">Allacma fusca</name>
    <dbReference type="NCBI Taxonomy" id="39272"/>
    <lineage>
        <taxon>Eukaryota</taxon>
        <taxon>Metazoa</taxon>
        <taxon>Ecdysozoa</taxon>
        <taxon>Arthropoda</taxon>
        <taxon>Hexapoda</taxon>
        <taxon>Collembola</taxon>
        <taxon>Symphypleona</taxon>
        <taxon>Sminthuridae</taxon>
        <taxon>Allacma</taxon>
    </lineage>
</organism>
<comment type="caution">
    <text evidence="1">The sequence shown here is derived from an EMBL/GenBank/DDBJ whole genome shotgun (WGS) entry which is preliminary data.</text>
</comment>